<protein>
    <submittedName>
        <fullName evidence="1">Uncharacterized protein</fullName>
    </submittedName>
</protein>
<evidence type="ECO:0000313" key="1">
    <source>
        <dbReference type="EMBL" id="QPB43048.1"/>
    </source>
</evidence>
<dbReference type="RefSeq" id="WP_194812625.1">
    <property type="nucleotide sequence ID" value="NZ_CP063056.1"/>
</dbReference>
<gene>
    <name evidence="1" type="ORF">IHV77_02720</name>
</gene>
<reference evidence="1 2" key="1">
    <citation type="submission" date="2020-10" db="EMBL/GenBank/DDBJ databases">
        <title>Genome Sequencing of Rodentibacter spp. strain DSM111151.</title>
        <authorList>
            <person name="Benga L."/>
            <person name="Lautwein T."/>
        </authorList>
    </citation>
    <scope>NUCLEOTIDE SEQUENCE [LARGE SCALE GENOMIC DNA]</scope>
    <source>
        <strain evidence="1 2">DSM 111151</strain>
    </source>
</reference>
<proteinExistence type="predicted"/>
<name>A0ABX6UYK3_9PAST</name>
<dbReference type="EMBL" id="CP063056">
    <property type="protein sequence ID" value="QPB43048.1"/>
    <property type="molecule type" value="Genomic_DNA"/>
</dbReference>
<organism evidence="1 2">
    <name type="scientific">Rodentibacter haemolyticus</name>
    <dbReference type="NCBI Taxonomy" id="2778911"/>
    <lineage>
        <taxon>Bacteria</taxon>
        <taxon>Pseudomonadati</taxon>
        <taxon>Pseudomonadota</taxon>
        <taxon>Gammaproteobacteria</taxon>
        <taxon>Pasteurellales</taxon>
        <taxon>Pasteurellaceae</taxon>
        <taxon>Rodentibacter</taxon>
    </lineage>
</organism>
<evidence type="ECO:0000313" key="2">
    <source>
        <dbReference type="Proteomes" id="UP000663069"/>
    </source>
</evidence>
<accession>A0ABX6UYK3</accession>
<keyword evidence="2" id="KW-1185">Reference proteome</keyword>
<sequence length="65" mass="7797">MITPTPETCLAAKRKWLRKFDKYRENWLRLKRKNEENAADRVYQKMVTALECASHLHKKAEELAH</sequence>
<dbReference type="Proteomes" id="UP000663069">
    <property type="component" value="Chromosome"/>
</dbReference>